<sequence>MVVLLTIFTMAITVIVKNVAIYVIYKLSQLFGGSAAAQPEPAVPPADTVEIDLEALSIFNQSSPAL</sequence>
<dbReference type="EMBL" id="CM017324">
    <property type="protein sequence ID" value="KAE8038515.1"/>
    <property type="molecule type" value="Genomic_DNA"/>
</dbReference>
<organism evidence="2 3">
    <name type="scientific">Carpinus fangiana</name>
    <dbReference type="NCBI Taxonomy" id="176857"/>
    <lineage>
        <taxon>Eukaryota</taxon>
        <taxon>Viridiplantae</taxon>
        <taxon>Streptophyta</taxon>
        <taxon>Embryophyta</taxon>
        <taxon>Tracheophyta</taxon>
        <taxon>Spermatophyta</taxon>
        <taxon>Magnoliopsida</taxon>
        <taxon>eudicotyledons</taxon>
        <taxon>Gunneridae</taxon>
        <taxon>Pentapetalae</taxon>
        <taxon>rosids</taxon>
        <taxon>fabids</taxon>
        <taxon>Fagales</taxon>
        <taxon>Betulaceae</taxon>
        <taxon>Carpinus</taxon>
    </lineage>
</organism>
<keyword evidence="1" id="KW-0812">Transmembrane</keyword>
<evidence type="ECO:0000313" key="2">
    <source>
        <dbReference type="EMBL" id="KAE8038515.1"/>
    </source>
</evidence>
<reference evidence="2 3" key="1">
    <citation type="submission" date="2019-06" db="EMBL/GenBank/DDBJ databases">
        <title>A chromosomal-level reference genome of Carpinus fangiana (Coryloideae, Betulaceae).</title>
        <authorList>
            <person name="Yang X."/>
            <person name="Wang Z."/>
            <person name="Zhang L."/>
            <person name="Hao G."/>
            <person name="Liu J."/>
            <person name="Yang Y."/>
        </authorList>
    </citation>
    <scope>NUCLEOTIDE SEQUENCE [LARGE SCALE GENOMIC DNA]</scope>
    <source>
        <strain evidence="2">Cfa_2016G</strain>
        <tissue evidence="2">Leaf</tissue>
    </source>
</reference>
<protein>
    <submittedName>
        <fullName evidence="2">Uncharacterized protein</fullName>
    </submittedName>
</protein>
<keyword evidence="3" id="KW-1185">Reference proteome</keyword>
<accession>A0A660KT48</accession>
<evidence type="ECO:0000313" key="3">
    <source>
        <dbReference type="Proteomes" id="UP000327013"/>
    </source>
</evidence>
<proteinExistence type="predicted"/>
<feature type="transmembrane region" description="Helical" evidence="1">
    <location>
        <begin position="6"/>
        <end position="25"/>
    </location>
</feature>
<dbReference type="Proteomes" id="UP000327013">
    <property type="component" value="Chromosome 4"/>
</dbReference>
<name>A0A660KT48_9ROSI</name>
<keyword evidence="1" id="KW-0472">Membrane</keyword>
<evidence type="ECO:0000256" key="1">
    <source>
        <dbReference type="SAM" id="Phobius"/>
    </source>
</evidence>
<keyword evidence="1" id="KW-1133">Transmembrane helix</keyword>
<gene>
    <name evidence="2" type="ORF">FH972_011016</name>
</gene>
<dbReference type="AlphaFoldDB" id="A0A660KT48"/>